<evidence type="ECO:0000256" key="1">
    <source>
        <dbReference type="SAM" id="MobiDB-lite"/>
    </source>
</evidence>
<dbReference type="AlphaFoldDB" id="A9UYH0"/>
<dbReference type="InParanoid" id="A9UYH0"/>
<feature type="region of interest" description="Disordered" evidence="1">
    <location>
        <begin position="180"/>
        <end position="224"/>
    </location>
</feature>
<dbReference type="RefSeq" id="XP_001745489.1">
    <property type="nucleotide sequence ID" value="XM_001745437.1"/>
</dbReference>
<feature type="compositionally biased region" description="Low complexity" evidence="1">
    <location>
        <begin position="29"/>
        <end position="43"/>
    </location>
</feature>
<dbReference type="KEGG" id="mbr:MONBRDRAFT_7918"/>
<dbReference type="PANTHER" id="PTHR35378:SF1">
    <property type="entry name" value="C2H2-TYPE DOMAIN-CONTAINING PROTEIN"/>
    <property type="match status" value="1"/>
</dbReference>
<protein>
    <submittedName>
        <fullName evidence="2">Uncharacterized protein</fullName>
    </submittedName>
</protein>
<sequence length="224" mass="24221">MPPKRSRNKKGRRRGDASSDEEEAEVELGGTKAPAAAAAPAAAKGRRGKGAGGRKAASGFTTADVDPRQIRFAHARIKPMFSGCGRTLAQTLEELRDGTTKVTDIPTVTVMVRPDDDPTLPAWYYSLNNRRLYVFKQLREEGILDTIPVRVRGMKPHEVARYTPDNCALQAKFLFKERAAGADGQAEAERGQDEGAGSGEESSDPEPSRQIADSAARLAQDLSL</sequence>
<dbReference type="eggNOG" id="ENOG502SB3T">
    <property type="taxonomic scope" value="Eukaryota"/>
</dbReference>
<evidence type="ECO:0000313" key="2">
    <source>
        <dbReference type="EMBL" id="EDQ89460.1"/>
    </source>
</evidence>
<reference evidence="2 3" key="1">
    <citation type="journal article" date="2008" name="Nature">
        <title>The genome of the choanoflagellate Monosiga brevicollis and the origin of metazoans.</title>
        <authorList>
            <consortium name="JGI Sequencing"/>
            <person name="King N."/>
            <person name="Westbrook M.J."/>
            <person name="Young S.L."/>
            <person name="Kuo A."/>
            <person name="Abedin M."/>
            <person name="Chapman J."/>
            <person name="Fairclough S."/>
            <person name="Hellsten U."/>
            <person name="Isogai Y."/>
            <person name="Letunic I."/>
            <person name="Marr M."/>
            <person name="Pincus D."/>
            <person name="Putnam N."/>
            <person name="Rokas A."/>
            <person name="Wright K.J."/>
            <person name="Zuzow R."/>
            <person name="Dirks W."/>
            <person name="Good M."/>
            <person name="Goodstein D."/>
            <person name="Lemons D."/>
            <person name="Li W."/>
            <person name="Lyons J.B."/>
            <person name="Morris A."/>
            <person name="Nichols S."/>
            <person name="Richter D.J."/>
            <person name="Salamov A."/>
            <person name="Bork P."/>
            <person name="Lim W.A."/>
            <person name="Manning G."/>
            <person name="Miller W.T."/>
            <person name="McGinnis W."/>
            <person name="Shapiro H."/>
            <person name="Tjian R."/>
            <person name="Grigoriev I.V."/>
            <person name="Rokhsar D."/>
        </authorList>
    </citation>
    <scope>NUCLEOTIDE SEQUENCE [LARGE SCALE GENOMIC DNA]</scope>
    <source>
        <strain evidence="3">MX1 / ATCC 50154</strain>
    </source>
</reference>
<evidence type="ECO:0000313" key="3">
    <source>
        <dbReference type="Proteomes" id="UP000001357"/>
    </source>
</evidence>
<feature type="region of interest" description="Disordered" evidence="1">
    <location>
        <begin position="1"/>
        <end position="62"/>
    </location>
</feature>
<name>A9UYH0_MONBE</name>
<organism evidence="2 3">
    <name type="scientific">Monosiga brevicollis</name>
    <name type="common">Choanoflagellate</name>
    <dbReference type="NCBI Taxonomy" id="81824"/>
    <lineage>
        <taxon>Eukaryota</taxon>
        <taxon>Choanoflagellata</taxon>
        <taxon>Craspedida</taxon>
        <taxon>Salpingoecidae</taxon>
        <taxon>Monosiga</taxon>
    </lineage>
</organism>
<accession>A9UYH0</accession>
<keyword evidence="3" id="KW-1185">Reference proteome</keyword>
<proteinExistence type="predicted"/>
<dbReference type="PANTHER" id="PTHR35378">
    <property type="entry name" value="UNNAMED PRODUCT"/>
    <property type="match status" value="1"/>
</dbReference>
<dbReference type="Proteomes" id="UP000001357">
    <property type="component" value="Unassembled WGS sequence"/>
</dbReference>
<dbReference type="GeneID" id="5890954"/>
<gene>
    <name evidence="2" type="ORF">MONBRDRAFT_7918</name>
</gene>
<dbReference type="EMBL" id="CH991550">
    <property type="protein sequence ID" value="EDQ89460.1"/>
    <property type="molecule type" value="Genomic_DNA"/>
</dbReference>
<dbReference type="STRING" id="81824.A9UYH0"/>
<feature type="compositionally biased region" description="Basic residues" evidence="1">
    <location>
        <begin position="1"/>
        <end position="13"/>
    </location>
</feature>